<evidence type="ECO:0000313" key="3">
    <source>
        <dbReference type="Proteomes" id="UP000237105"/>
    </source>
</evidence>
<protein>
    <recommendedName>
        <fullName evidence="4">Transposase-associated domain-containing protein</fullName>
    </recommendedName>
</protein>
<gene>
    <name evidence="2" type="ORF">PanWU01x14_334170</name>
</gene>
<dbReference type="EMBL" id="JXTB01000600">
    <property type="protein sequence ID" value="PON35715.1"/>
    <property type="molecule type" value="Genomic_DNA"/>
</dbReference>
<name>A0A2P5AGQ6_PARAD</name>
<feature type="non-terminal residue" evidence="2">
    <location>
        <position position="92"/>
    </location>
</feature>
<reference evidence="3" key="1">
    <citation type="submission" date="2016-06" db="EMBL/GenBank/DDBJ databases">
        <title>Parallel loss of symbiosis genes in relatives of nitrogen-fixing non-legume Parasponia.</title>
        <authorList>
            <person name="Van Velzen R."/>
            <person name="Holmer R."/>
            <person name="Bu F."/>
            <person name="Rutten L."/>
            <person name="Van Zeijl A."/>
            <person name="Liu W."/>
            <person name="Santuari L."/>
            <person name="Cao Q."/>
            <person name="Sharma T."/>
            <person name="Shen D."/>
            <person name="Roswanjaya Y."/>
            <person name="Wardhani T."/>
            <person name="Kalhor M.S."/>
            <person name="Jansen J."/>
            <person name="Van den Hoogen J."/>
            <person name="Gungor B."/>
            <person name="Hartog M."/>
            <person name="Hontelez J."/>
            <person name="Verver J."/>
            <person name="Yang W.-C."/>
            <person name="Schijlen E."/>
            <person name="Repin R."/>
            <person name="Schilthuizen M."/>
            <person name="Schranz E."/>
            <person name="Heidstra R."/>
            <person name="Miyata K."/>
            <person name="Fedorova E."/>
            <person name="Kohlen W."/>
            <person name="Bisseling T."/>
            <person name="Smit S."/>
            <person name="Geurts R."/>
        </authorList>
    </citation>
    <scope>NUCLEOTIDE SEQUENCE [LARGE SCALE GENOMIC DNA]</scope>
    <source>
        <strain evidence="3">cv. WU1-14</strain>
    </source>
</reference>
<dbReference type="OrthoDB" id="1932595at2759"/>
<organism evidence="2 3">
    <name type="scientific">Parasponia andersonii</name>
    <name type="common">Sponia andersonii</name>
    <dbReference type="NCBI Taxonomy" id="3476"/>
    <lineage>
        <taxon>Eukaryota</taxon>
        <taxon>Viridiplantae</taxon>
        <taxon>Streptophyta</taxon>
        <taxon>Embryophyta</taxon>
        <taxon>Tracheophyta</taxon>
        <taxon>Spermatophyta</taxon>
        <taxon>Magnoliopsida</taxon>
        <taxon>eudicotyledons</taxon>
        <taxon>Gunneridae</taxon>
        <taxon>Pentapetalae</taxon>
        <taxon>rosids</taxon>
        <taxon>fabids</taxon>
        <taxon>Rosales</taxon>
        <taxon>Cannabaceae</taxon>
        <taxon>Parasponia</taxon>
    </lineage>
</organism>
<accession>A0A2P5AGQ6</accession>
<keyword evidence="3" id="KW-1185">Reference proteome</keyword>
<evidence type="ECO:0008006" key="4">
    <source>
        <dbReference type="Google" id="ProtNLM"/>
    </source>
</evidence>
<dbReference type="AlphaFoldDB" id="A0A2P5AGQ6"/>
<feature type="region of interest" description="Disordered" evidence="1">
    <location>
        <begin position="23"/>
        <end position="42"/>
    </location>
</feature>
<feature type="compositionally biased region" description="Acidic residues" evidence="1">
    <location>
        <begin position="31"/>
        <end position="42"/>
    </location>
</feature>
<evidence type="ECO:0000313" key="2">
    <source>
        <dbReference type="EMBL" id="PON35715.1"/>
    </source>
</evidence>
<sequence>MVEHHLIEKGIQPSYTIWSYHGELFPTTNDPNEDENDGQGDEMQDLLTDITGITGPSHGIDQELDDIPEIEIDQESYKFSDLFIEMEKEMYP</sequence>
<proteinExistence type="predicted"/>
<comment type="caution">
    <text evidence="2">The sequence shown here is derived from an EMBL/GenBank/DDBJ whole genome shotgun (WGS) entry which is preliminary data.</text>
</comment>
<dbReference type="Proteomes" id="UP000237105">
    <property type="component" value="Unassembled WGS sequence"/>
</dbReference>
<evidence type="ECO:0000256" key="1">
    <source>
        <dbReference type="SAM" id="MobiDB-lite"/>
    </source>
</evidence>